<proteinExistence type="predicted"/>
<keyword evidence="1" id="KW-0732">Signal</keyword>
<feature type="chain" id="PRO_5045506993" evidence="1">
    <location>
        <begin position="18"/>
        <end position="192"/>
    </location>
</feature>
<organism evidence="2 3">
    <name type="scientific">Galleria mellonella</name>
    <name type="common">Greater wax moth</name>
    <dbReference type="NCBI Taxonomy" id="7137"/>
    <lineage>
        <taxon>Eukaryota</taxon>
        <taxon>Metazoa</taxon>
        <taxon>Ecdysozoa</taxon>
        <taxon>Arthropoda</taxon>
        <taxon>Hexapoda</taxon>
        <taxon>Insecta</taxon>
        <taxon>Pterygota</taxon>
        <taxon>Neoptera</taxon>
        <taxon>Endopterygota</taxon>
        <taxon>Lepidoptera</taxon>
        <taxon>Glossata</taxon>
        <taxon>Ditrysia</taxon>
        <taxon>Pyraloidea</taxon>
        <taxon>Pyralidae</taxon>
        <taxon>Galleriinae</taxon>
        <taxon>Galleria</taxon>
    </lineage>
</organism>
<name>A0A6J1WFP6_GALME</name>
<dbReference type="FunCoup" id="A0A6J1WFP6">
    <property type="interactions" value="4"/>
</dbReference>
<evidence type="ECO:0000313" key="3">
    <source>
        <dbReference type="RefSeq" id="XP_026748812.2"/>
    </source>
</evidence>
<reference evidence="3" key="1">
    <citation type="submission" date="2025-08" db="UniProtKB">
        <authorList>
            <consortium name="RefSeq"/>
        </authorList>
    </citation>
    <scope>IDENTIFICATION</scope>
    <source>
        <tissue evidence="3">Whole larvae</tissue>
    </source>
</reference>
<evidence type="ECO:0000256" key="1">
    <source>
        <dbReference type="SAM" id="SignalP"/>
    </source>
</evidence>
<dbReference type="GeneID" id="113509639"/>
<dbReference type="RefSeq" id="XP_026748812.2">
    <property type="nucleotide sequence ID" value="XM_026893011.3"/>
</dbReference>
<evidence type="ECO:0000313" key="2">
    <source>
        <dbReference type="Proteomes" id="UP001652740"/>
    </source>
</evidence>
<dbReference type="Gene3D" id="1.10.238.270">
    <property type="match status" value="1"/>
</dbReference>
<keyword evidence="2" id="KW-1185">Reference proteome</keyword>
<dbReference type="KEGG" id="gmw:113509639"/>
<sequence>MFKTAILFAVTVVTCHGNGLTRQISCGLIPKNLLRCIGDPQIVDRILTTECSNKDNECDTTVCVFRNQGWLEGNATDGSFKVDKKKVSDYFDKYAKDHEVWSAAVQALKTDCLGQDLQTQGPYLNCAAYDVLHCIWKNFVWNTPASQWSSNSECITTKQVVEACPLCPNNCFATAIPIGSCNACYLQPKRKS</sequence>
<feature type="signal peptide" evidence="1">
    <location>
        <begin position="1"/>
        <end position="17"/>
    </location>
</feature>
<accession>A0A6J1WFP6</accession>
<protein>
    <submittedName>
        <fullName evidence="3">Uncharacterized protein LOC113509639 isoform X1</fullName>
    </submittedName>
</protein>
<dbReference type="AlphaFoldDB" id="A0A6J1WFP6"/>
<dbReference type="Proteomes" id="UP001652740">
    <property type="component" value="Unplaced"/>
</dbReference>
<dbReference type="InParanoid" id="A0A6J1WFP6"/>
<gene>
    <name evidence="3" type="primary">LOC113509639</name>
</gene>